<gene>
    <name evidence="3" type="ORF">SAMN06269250_4739</name>
</gene>
<dbReference type="GO" id="GO:0016758">
    <property type="term" value="F:hexosyltransferase activity"/>
    <property type="evidence" value="ECO:0007669"/>
    <property type="project" value="UniProtKB-ARBA"/>
</dbReference>
<dbReference type="Pfam" id="PF00535">
    <property type="entry name" value="Glycos_transf_2"/>
    <property type="match status" value="1"/>
</dbReference>
<feature type="domain" description="Glycosyltransferase 2-like" evidence="2">
    <location>
        <begin position="15"/>
        <end position="140"/>
    </location>
</feature>
<evidence type="ECO:0000313" key="3">
    <source>
        <dbReference type="EMBL" id="SOD95087.1"/>
    </source>
</evidence>
<keyword evidence="4" id="KW-1185">Reference proteome</keyword>
<dbReference type="AlphaFoldDB" id="A0A286GHS4"/>
<dbReference type="PANTHER" id="PTHR22916">
    <property type="entry name" value="GLYCOSYLTRANSFERASE"/>
    <property type="match status" value="1"/>
</dbReference>
<dbReference type="InterPro" id="IPR029044">
    <property type="entry name" value="Nucleotide-diphossugar_trans"/>
</dbReference>
<evidence type="ECO:0000313" key="4">
    <source>
        <dbReference type="Proteomes" id="UP000219452"/>
    </source>
</evidence>
<accession>A0A286GHS4</accession>
<dbReference type="EMBL" id="OCNH01000004">
    <property type="protein sequence ID" value="SOD95087.1"/>
    <property type="molecule type" value="Genomic_DNA"/>
</dbReference>
<dbReference type="InterPro" id="IPR001173">
    <property type="entry name" value="Glyco_trans_2-like"/>
</dbReference>
<evidence type="ECO:0000259" key="2">
    <source>
        <dbReference type="Pfam" id="PF00535"/>
    </source>
</evidence>
<keyword evidence="1" id="KW-1133">Transmembrane helix</keyword>
<protein>
    <submittedName>
        <fullName evidence="3">Glycosyltransferase involved in cell wall bisynthesis</fullName>
    </submittedName>
</protein>
<dbReference type="Proteomes" id="UP000219452">
    <property type="component" value="Unassembled WGS sequence"/>
</dbReference>
<dbReference type="Gene3D" id="3.90.550.10">
    <property type="entry name" value="Spore Coat Polysaccharide Biosynthesis Protein SpsA, Chain A"/>
    <property type="match status" value="1"/>
</dbReference>
<dbReference type="SUPFAM" id="SSF53448">
    <property type="entry name" value="Nucleotide-diphospho-sugar transferases"/>
    <property type="match status" value="1"/>
</dbReference>
<name>A0A286GHS4_9BACT</name>
<reference evidence="4" key="1">
    <citation type="submission" date="2017-09" db="EMBL/GenBank/DDBJ databases">
        <authorList>
            <person name="Varghese N."/>
            <person name="Submissions S."/>
        </authorList>
    </citation>
    <scope>NUCLEOTIDE SEQUENCE [LARGE SCALE GENOMIC DNA]</scope>
    <source>
        <strain evidence="4">DSM 29961</strain>
    </source>
</reference>
<keyword evidence="1" id="KW-0812">Transmembrane</keyword>
<evidence type="ECO:0000256" key="1">
    <source>
        <dbReference type="SAM" id="Phobius"/>
    </source>
</evidence>
<dbReference type="PANTHER" id="PTHR22916:SF67">
    <property type="entry name" value="COLANIC ACID BIOSYNTHESIS GLYCOSYL TRANSFERASE WCAE-RELATED"/>
    <property type="match status" value="1"/>
</dbReference>
<dbReference type="CDD" id="cd06433">
    <property type="entry name" value="GT_2_WfgS_like"/>
    <property type="match status" value="1"/>
</dbReference>
<sequence>MQQRQKKTKMKPTISVIVPVYNAEKWLRMALESIVSQSFTDYELIIVDGYSKDKSLDIVKEFIPSIDVLISERDMGIYDAMNKGIDRAKGEWLFFLGADDRLCPNVFEKLYPFLDNKYKVVFGDVEFDNNYRMPCFLGSRTMLQNTLHHQSAFYHNSNFLEFRYDTNLKILADYELNLRIYLGNMPFCRVPLVIASCATGGASSDLYLSWTETNKVRRRYIMSKITNIFLSFTLALYYLQKRLRYVLYGHRV</sequence>
<proteinExistence type="predicted"/>
<dbReference type="RefSeq" id="WP_245877945.1">
    <property type="nucleotide sequence ID" value="NZ_OCNH01000004.1"/>
</dbReference>
<organism evidence="3 4">
    <name type="scientific">Spirosoma fluviale</name>
    <dbReference type="NCBI Taxonomy" id="1597977"/>
    <lineage>
        <taxon>Bacteria</taxon>
        <taxon>Pseudomonadati</taxon>
        <taxon>Bacteroidota</taxon>
        <taxon>Cytophagia</taxon>
        <taxon>Cytophagales</taxon>
        <taxon>Cytophagaceae</taxon>
        <taxon>Spirosoma</taxon>
    </lineage>
</organism>
<keyword evidence="1" id="KW-0472">Membrane</keyword>
<feature type="transmembrane region" description="Helical" evidence="1">
    <location>
        <begin position="221"/>
        <end position="239"/>
    </location>
</feature>
<keyword evidence="3" id="KW-0808">Transferase</keyword>